<keyword evidence="2 4" id="KW-0012">Acyltransferase</keyword>
<dbReference type="GeneID" id="90921991"/>
<dbReference type="AlphaFoldDB" id="A0AAE6TKC7"/>
<dbReference type="Proteomes" id="UP000194225">
    <property type="component" value="Unassembled WGS sequence"/>
</dbReference>
<dbReference type="EMBL" id="CP023691">
    <property type="protein sequence ID" value="QEV50506.1"/>
    <property type="molecule type" value="Genomic_DNA"/>
</dbReference>
<dbReference type="KEGG" id="spla:CP981_01395"/>
<dbReference type="GO" id="GO:0008080">
    <property type="term" value="F:N-acetyltransferase activity"/>
    <property type="evidence" value="ECO:0007669"/>
    <property type="project" value="InterPro"/>
</dbReference>
<evidence type="ECO:0000259" key="3">
    <source>
        <dbReference type="PROSITE" id="PS51186"/>
    </source>
</evidence>
<accession>A0AAE6TKC7</accession>
<evidence type="ECO:0000313" key="6">
    <source>
        <dbReference type="Proteomes" id="UP000194225"/>
    </source>
</evidence>
<dbReference type="PANTHER" id="PTHR43626">
    <property type="entry name" value="ACYL-COA N-ACYLTRANSFERASE"/>
    <property type="match status" value="1"/>
</dbReference>
<evidence type="ECO:0000256" key="2">
    <source>
        <dbReference type="ARBA" id="ARBA00023315"/>
    </source>
</evidence>
<dbReference type="Pfam" id="PF00583">
    <property type="entry name" value="Acetyltransf_1"/>
    <property type="match status" value="1"/>
</dbReference>
<dbReference type="EC" id="2.3.1.193" evidence="4"/>
<name>A0AAE6TKC7_STRPT</name>
<evidence type="ECO:0000313" key="4">
    <source>
        <dbReference type="EMBL" id="OSY41685.1"/>
    </source>
</evidence>
<dbReference type="InterPro" id="IPR016181">
    <property type="entry name" value="Acyl_CoA_acyltransferase"/>
</dbReference>
<dbReference type="RefSeq" id="WP_085926651.1">
    <property type="nucleotide sequence ID" value="NZ_BAABSS010000016.1"/>
</dbReference>
<sequence length="137" mass="15096">MVISDSTQADDEVLVVRPDLTDAELNELFAASWPTHQPTVFAAKLSRSLAWIAARRGSRLVGFVNIVGDGGVHAFILDTTVHPDERRKGLGIRLVRAAANEARTRGAEWLHVDYEPHLESFYGQCGFRPTAAGLMRL</sequence>
<evidence type="ECO:0000313" key="5">
    <source>
        <dbReference type="EMBL" id="QEV50506.1"/>
    </source>
</evidence>
<reference evidence="4 6" key="1">
    <citation type="submission" date="2016-09" db="EMBL/GenBank/DDBJ databases">
        <title>Streptomyces platensis DSM40041, a candidate organism with high potential of specific P450 cytochromes.</title>
        <authorList>
            <person name="Grumaz C."/>
            <person name="Vainshtein Y."/>
            <person name="Kirstahler P."/>
            <person name="Sohn K."/>
        </authorList>
    </citation>
    <scope>NUCLEOTIDE SEQUENCE [LARGE SCALE GENOMIC DNA]</scope>
    <source>
        <strain evidence="4 6">DSM 40041</strain>
    </source>
</reference>
<dbReference type="InterPro" id="IPR000182">
    <property type="entry name" value="GNAT_dom"/>
</dbReference>
<keyword evidence="4" id="KW-0675">Receptor</keyword>
<evidence type="ECO:0000313" key="7">
    <source>
        <dbReference type="Proteomes" id="UP000325458"/>
    </source>
</evidence>
<protein>
    <submittedName>
        <fullName evidence="5">GNAT family N-acetyltransferase</fullName>
    </submittedName>
    <submittedName>
        <fullName evidence="4">tRNA(Met) cytidine acetyltransferase TmcA</fullName>
        <ecNumber evidence="4">2.3.1.193</ecNumber>
    </submittedName>
</protein>
<proteinExistence type="predicted"/>
<organism evidence="5 7">
    <name type="scientific">Streptomyces platensis</name>
    <dbReference type="NCBI Taxonomy" id="58346"/>
    <lineage>
        <taxon>Bacteria</taxon>
        <taxon>Bacillati</taxon>
        <taxon>Actinomycetota</taxon>
        <taxon>Actinomycetes</taxon>
        <taxon>Kitasatosporales</taxon>
        <taxon>Streptomycetaceae</taxon>
        <taxon>Streptomyces</taxon>
    </lineage>
</organism>
<evidence type="ECO:0000256" key="1">
    <source>
        <dbReference type="ARBA" id="ARBA00022679"/>
    </source>
</evidence>
<dbReference type="GO" id="GO:0005737">
    <property type="term" value="C:cytoplasm"/>
    <property type="evidence" value="ECO:0007669"/>
    <property type="project" value="TreeGrafter"/>
</dbReference>
<feature type="domain" description="N-acetyltransferase" evidence="3">
    <location>
        <begin position="1"/>
        <end position="137"/>
    </location>
</feature>
<dbReference type="Proteomes" id="UP000325458">
    <property type="component" value="Chromosome"/>
</dbReference>
<dbReference type="SUPFAM" id="SSF55729">
    <property type="entry name" value="Acyl-CoA N-acyltransferases (Nat)"/>
    <property type="match status" value="1"/>
</dbReference>
<keyword evidence="1 4" id="KW-0808">Transferase</keyword>
<dbReference type="PROSITE" id="PS51186">
    <property type="entry name" value="GNAT"/>
    <property type="match status" value="1"/>
</dbReference>
<keyword evidence="6" id="KW-1185">Reference proteome</keyword>
<dbReference type="CDD" id="cd04301">
    <property type="entry name" value="NAT_SF"/>
    <property type="match status" value="1"/>
</dbReference>
<dbReference type="Gene3D" id="3.40.630.30">
    <property type="match status" value="1"/>
</dbReference>
<dbReference type="EMBL" id="MIGA01000039">
    <property type="protein sequence ID" value="OSY41685.1"/>
    <property type="molecule type" value="Genomic_DNA"/>
</dbReference>
<dbReference type="InterPro" id="IPR045039">
    <property type="entry name" value="NSI-like"/>
</dbReference>
<dbReference type="PANTHER" id="PTHR43626:SF4">
    <property type="entry name" value="GCN5-RELATED N-ACETYLTRANSFERASE 2, CHLOROPLASTIC"/>
    <property type="match status" value="1"/>
</dbReference>
<gene>
    <name evidence="4" type="primary">tmcA</name>
    <name evidence="4" type="ORF">BG653_05048</name>
    <name evidence="5" type="ORF">CP981_01395</name>
</gene>
<reference evidence="5 7" key="2">
    <citation type="submission" date="2017-09" db="EMBL/GenBank/DDBJ databases">
        <authorList>
            <person name="Lee N."/>
            <person name="Cho B.-K."/>
        </authorList>
    </citation>
    <scope>NUCLEOTIDE SEQUENCE [LARGE SCALE GENOMIC DNA]</scope>
    <source>
        <strain evidence="5 7">ATCC 23948</strain>
    </source>
</reference>